<evidence type="ECO:0000313" key="1">
    <source>
        <dbReference type="EMBL" id="WAR31783.1"/>
    </source>
</evidence>
<dbReference type="EMBL" id="CP111028">
    <property type="protein sequence ID" value="WAR31783.1"/>
    <property type="molecule type" value="Genomic_DNA"/>
</dbReference>
<proteinExistence type="predicted"/>
<dbReference type="Proteomes" id="UP001164746">
    <property type="component" value="Chromosome 17"/>
</dbReference>
<evidence type="ECO:0000313" key="2">
    <source>
        <dbReference type="Proteomes" id="UP001164746"/>
    </source>
</evidence>
<organism evidence="1 2">
    <name type="scientific">Mya arenaria</name>
    <name type="common">Soft-shell clam</name>
    <dbReference type="NCBI Taxonomy" id="6604"/>
    <lineage>
        <taxon>Eukaryota</taxon>
        <taxon>Metazoa</taxon>
        <taxon>Spiralia</taxon>
        <taxon>Lophotrochozoa</taxon>
        <taxon>Mollusca</taxon>
        <taxon>Bivalvia</taxon>
        <taxon>Autobranchia</taxon>
        <taxon>Heteroconchia</taxon>
        <taxon>Euheterodonta</taxon>
        <taxon>Imparidentia</taxon>
        <taxon>Neoheterodontei</taxon>
        <taxon>Myida</taxon>
        <taxon>Myoidea</taxon>
        <taxon>Myidae</taxon>
        <taxon>Mya</taxon>
    </lineage>
</organism>
<gene>
    <name evidence="1" type="ORF">MAR_034325</name>
</gene>
<accession>A0ABY7GBK8</accession>
<sequence length="77" mass="9039">MMMIHLIGKKSSTSLESCDRGIRWRVTERKLRLLFSIYNKTLSNLYSCMYVSALFQYKSTAITLDVFALDFNPMNFQ</sequence>
<protein>
    <submittedName>
        <fullName evidence="1">Uncharacterized protein</fullName>
    </submittedName>
</protein>
<reference evidence="1" key="1">
    <citation type="submission" date="2022-11" db="EMBL/GenBank/DDBJ databases">
        <title>Centuries of genome instability and evolution in soft-shell clam transmissible cancer (bioRxiv).</title>
        <authorList>
            <person name="Hart S.F.M."/>
            <person name="Yonemitsu M.A."/>
            <person name="Giersch R.M."/>
            <person name="Beal B.F."/>
            <person name="Arriagada G."/>
            <person name="Davis B.W."/>
            <person name="Ostrander E.A."/>
            <person name="Goff S.P."/>
            <person name="Metzger M.J."/>
        </authorList>
    </citation>
    <scope>NUCLEOTIDE SEQUENCE</scope>
    <source>
        <strain evidence="1">MELC-2E11</strain>
        <tissue evidence="1">Siphon/mantle</tissue>
    </source>
</reference>
<keyword evidence="2" id="KW-1185">Reference proteome</keyword>
<name>A0ABY7GBK8_MYAAR</name>